<evidence type="ECO:0000256" key="5">
    <source>
        <dbReference type="ARBA" id="ARBA00022801"/>
    </source>
</evidence>
<comment type="catalytic activity">
    <reaction evidence="7">
        <text>Preferential cleavage: (Ac)2-L-Lys-D-Ala-|-D-Ala. Also transpeptidation of peptidyl-alanyl moieties that are N-acyl substituents of D-alanine.</text>
        <dbReference type="EC" id="3.4.16.4"/>
    </reaction>
</comment>
<keyword evidence="10" id="KW-1133">Transmembrane helix</keyword>
<dbReference type="SUPFAM" id="SSF53955">
    <property type="entry name" value="Lysozyme-like"/>
    <property type="match status" value="1"/>
</dbReference>
<evidence type="ECO:0000313" key="14">
    <source>
        <dbReference type="Proteomes" id="UP000642070"/>
    </source>
</evidence>
<keyword evidence="10" id="KW-0812">Transmembrane</keyword>
<evidence type="ECO:0000259" key="12">
    <source>
        <dbReference type="Pfam" id="PF00912"/>
    </source>
</evidence>
<evidence type="ECO:0000256" key="2">
    <source>
        <dbReference type="ARBA" id="ARBA00022670"/>
    </source>
</evidence>
<feature type="region of interest" description="Disordered" evidence="9">
    <location>
        <begin position="1"/>
        <end position="73"/>
    </location>
</feature>
<dbReference type="InterPro" id="IPR012338">
    <property type="entry name" value="Beta-lactam/transpept-like"/>
</dbReference>
<dbReference type="AlphaFoldDB" id="A0A917U8F1"/>
<evidence type="ECO:0000256" key="3">
    <source>
        <dbReference type="ARBA" id="ARBA00022676"/>
    </source>
</evidence>
<keyword evidence="4" id="KW-0808">Transferase</keyword>
<accession>A0A917U8F1</accession>
<feature type="compositionally biased region" description="Basic and acidic residues" evidence="9">
    <location>
        <begin position="275"/>
        <end position="286"/>
    </location>
</feature>
<dbReference type="SUPFAM" id="SSF56601">
    <property type="entry name" value="beta-lactamase/transpeptidase-like"/>
    <property type="match status" value="1"/>
</dbReference>
<feature type="region of interest" description="Disordered" evidence="9">
    <location>
        <begin position="751"/>
        <end position="806"/>
    </location>
</feature>
<comment type="catalytic activity">
    <reaction evidence="8">
        <text>[GlcNAc-(1-&gt;4)-Mur2Ac(oyl-L-Ala-gamma-D-Glu-L-Lys-D-Ala-D-Ala)](n)-di-trans,octa-cis-undecaprenyl diphosphate + beta-D-GlcNAc-(1-&gt;4)-Mur2Ac(oyl-L-Ala-gamma-D-Glu-L-Lys-D-Ala-D-Ala)-di-trans,octa-cis-undecaprenyl diphosphate = [GlcNAc-(1-&gt;4)-Mur2Ac(oyl-L-Ala-gamma-D-Glu-L-Lys-D-Ala-D-Ala)](n+1)-di-trans,octa-cis-undecaprenyl diphosphate + di-trans,octa-cis-undecaprenyl diphosphate + H(+)</text>
        <dbReference type="Rhea" id="RHEA:23708"/>
        <dbReference type="Rhea" id="RHEA-COMP:9602"/>
        <dbReference type="Rhea" id="RHEA-COMP:9603"/>
        <dbReference type="ChEBI" id="CHEBI:15378"/>
        <dbReference type="ChEBI" id="CHEBI:58405"/>
        <dbReference type="ChEBI" id="CHEBI:60033"/>
        <dbReference type="ChEBI" id="CHEBI:78435"/>
        <dbReference type="EC" id="2.4.99.28"/>
    </reaction>
</comment>
<dbReference type="GO" id="GO:0009252">
    <property type="term" value="P:peptidoglycan biosynthetic process"/>
    <property type="evidence" value="ECO:0007669"/>
    <property type="project" value="TreeGrafter"/>
</dbReference>
<dbReference type="Pfam" id="PF00912">
    <property type="entry name" value="Transgly"/>
    <property type="match status" value="1"/>
</dbReference>
<name>A0A917U8F1_9ACTN</name>
<dbReference type="InterPro" id="IPR001264">
    <property type="entry name" value="Glyco_trans_51"/>
</dbReference>
<comment type="caution">
    <text evidence="13">The sequence shown here is derived from an EMBL/GenBank/DDBJ whole genome shotgun (WGS) entry which is preliminary data.</text>
</comment>
<protein>
    <submittedName>
        <fullName evidence="13">Penicillin-binding protein 1A</fullName>
    </submittedName>
</protein>
<evidence type="ECO:0000256" key="1">
    <source>
        <dbReference type="ARBA" id="ARBA00022645"/>
    </source>
</evidence>
<evidence type="ECO:0000256" key="8">
    <source>
        <dbReference type="ARBA" id="ARBA00049902"/>
    </source>
</evidence>
<dbReference type="InterPro" id="IPR023346">
    <property type="entry name" value="Lysozyme-like_dom_sf"/>
</dbReference>
<feature type="region of interest" description="Disordered" evidence="9">
    <location>
        <begin position="495"/>
        <end position="516"/>
    </location>
</feature>
<dbReference type="GO" id="GO:0030288">
    <property type="term" value="C:outer membrane-bounded periplasmic space"/>
    <property type="evidence" value="ECO:0007669"/>
    <property type="project" value="TreeGrafter"/>
</dbReference>
<evidence type="ECO:0000256" key="10">
    <source>
        <dbReference type="SAM" id="Phobius"/>
    </source>
</evidence>
<keyword evidence="1" id="KW-0121">Carboxypeptidase</keyword>
<evidence type="ECO:0000259" key="11">
    <source>
        <dbReference type="Pfam" id="PF00905"/>
    </source>
</evidence>
<reference evidence="13" key="2">
    <citation type="submission" date="2020-09" db="EMBL/GenBank/DDBJ databases">
        <authorList>
            <person name="Sun Q."/>
            <person name="Ohkuma M."/>
        </authorList>
    </citation>
    <scope>NUCLEOTIDE SEQUENCE</scope>
    <source>
        <strain evidence="13">JCM 19831</strain>
    </source>
</reference>
<evidence type="ECO:0000256" key="4">
    <source>
        <dbReference type="ARBA" id="ARBA00022679"/>
    </source>
</evidence>
<keyword evidence="10" id="KW-0472">Membrane</keyword>
<reference evidence="13" key="1">
    <citation type="journal article" date="2014" name="Int. J. Syst. Evol. Microbiol.">
        <title>Complete genome sequence of Corynebacterium casei LMG S-19264T (=DSM 44701T), isolated from a smear-ripened cheese.</title>
        <authorList>
            <consortium name="US DOE Joint Genome Institute (JGI-PGF)"/>
            <person name="Walter F."/>
            <person name="Albersmeier A."/>
            <person name="Kalinowski J."/>
            <person name="Ruckert C."/>
        </authorList>
    </citation>
    <scope>NUCLEOTIDE SEQUENCE</scope>
    <source>
        <strain evidence="13">JCM 19831</strain>
    </source>
</reference>
<organism evidence="13 14">
    <name type="scientific">Dactylosporangium sucinum</name>
    <dbReference type="NCBI Taxonomy" id="1424081"/>
    <lineage>
        <taxon>Bacteria</taxon>
        <taxon>Bacillati</taxon>
        <taxon>Actinomycetota</taxon>
        <taxon>Actinomycetes</taxon>
        <taxon>Micromonosporales</taxon>
        <taxon>Micromonosporaceae</taxon>
        <taxon>Dactylosporangium</taxon>
    </lineage>
</organism>
<feature type="compositionally biased region" description="Basic and acidic residues" evidence="9">
    <location>
        <begin position="775"/>
        <end position="784"/>
    </location>
</feature>
<feature type="transmembrane region" description="Helical" evidence="10">
    <location>
        <begin position="81"/>
        <end position="104"/>
    </location>
</feature>
<dbReference type="GO" id="GO:0008658">
    <property type="term" value="F:penicillin binding"/>
    <property type="evidence" value="ECO:0007669"/>
    <property type="project" value="InterPro"/>
</dbReference>
<keyword evidence="6" id="KW-0511">Multifunctional enzyme</keyword>
<gene>
    <name evidence="13" type="primary">ponA1</name>
    <name evidence="13" type="ORF">GCM10007977_079180</name>
</gene>
<dbReference type="InterPro" id="IPR001460">
    <property type="entry name" value="PCN-bd_Tpept"/>
</dbReference>
<dbReference type="GO" id="GO:0006508">
    <property type="term" value="P:proteolysis"/>
    <property type="evidence" value="ECO:0007669"/>
    <property type="project" value="UniProtKB-KW"/>
</dbReference>
<keyword evidence="2" id="KW-0645">Protease</keyword>
<feature type="region of interest" description="Disordered" evidence="9">
    <location>
        <begin position="275"/>
        <end position="298"/>
    </location>
</feature>
<dbReference type="PANTHER" id="PTHR32282">
    <property type="entry name" value="BINDING PROTEIN TRANSPEPTIDASE, PUTATIVE-RELATED"/>
    <property type="match status" value="1"/>
</dbReference>
<dbReference type="PANTHER" id="PTHR32282:SF34">
    <property type="entry name" value="PENICILLIN-BINDING PROTEIN 1A"/>
    <property type="match status" value="1"/>
</dbReference>
<evidence type="ECO:0000256" key="9">
    <source>
        <dbReference type="SAM" id="MobiDB-lite"/>
    </source>
</evidence>
<dbReference type="GO" id="GO:0008955">
    <property type="term" value="F:peptidoglycan glycosyltransferase activity"/>
    <property type="evidence" value="ECO:0007669"/>
    <property type="project" value="UniProtKB-EC"/>
</dbReference>
<dbReference type="EMBL" id="BMPI01000052">
    <property type="protein sequence ID" value="GGM65744.1"/>
    <property type="molecule type" value="Genomic_DNA"/>
</dbReference>
<dbReference type="Gene3D" id="1.10.3810.10">
    <property type="entry name" value="Biosynthetic peptidoglycan transglycosylase-like"/>
    <property type="match status" value="1"/>
</dbReference>
<proteinExistence type="predicted"/>
<dbReference type="InterPro" id="IPR036950">
    <property type="entry name" value="PBP_transglycosylase"/>
</dbReference>
<sequence length="806" mass="87143">MRAVGRVRAVGRRDNPPGRHRRPADGVSGIIDRLTGRSSRGDAGPGPSFGDAAVDSGEIGSEQSTGVQASGRPKRWRRRNVIIASTAAVLMLMGIGLVAGTYYFDSVDLPPDLQMYESTTIFYADRQTPMARIGEENRTVVTLDKVPKHVQQAVVATEDMTFYTNDGVDYTSIARAAWNNFTGGERQGASTISQQYARKLADLKGISYARKVREAVIATKLNEKYDKDKILELYLNAVYFGRHAYGIEAAAQAYFGKPVNSLTVAEGMVLAGLIKDPEGSDPKKGSPYDPTRNPDSAKERFHNYIKPNMVQLGYLTQQAADELKYPDNVIKVDPVVDSRLRAQWGLDKPEGLIVHHVMDELSKINGPDGRPRFSTDEIRNGGLQIYTTVAKPMQDAALKYASGATADSPLFGQPPNLQGALVAVEPGTGRVRAYYGGSQGDGSDYAGWYADPVLSDGKPVEFGAHPPASSFKVYTLAAGLINGYSIDSHWDSTSPKDFPRSHRITGQKPGPVKNNDGGSADCETWCTLVEATEKSLNTPYFALAEEVGWPKVLEVARAAGIRSMWHPEKGRLDLATKNPSEFGFSTELGIGQFPVTVLDHANGMATFAARGKAASVHFVQEVHKKGQRVYGETINPKQIPGFTDAMADNVTYALSKVAAATASDMNGRPAAGKTGTWQLRDTSDNAHTWMVGFTPPGRDKTKTPGLAAAVWIGNKNDEQKLVNNNGQRLFGATMAAPVWRKFMNAALNKTEKVQLPSQPRPGGDLEGNGIPPARPGKDHGKDGDQGNTKPCKRPGPRCQSPAPGTR</sequence>
<feature type="domain" description="Penicillin-binding protein transpeptidase" evidence="11">
    <location>
        <begin position="419"/>
        <end position="696"/>
    </location>
</feature>
<evidence type="ECO:0000256" key="7">
    <source>
        <dbReference type="ARBA" id="ARBA00034000"/>
    </source>
</evidence>
<keyword evidence="5" id="KW-0378">Hydrolase</keyword>
<feature type="domain" description="Glycosyl transferase family 51" evidence="12">
    <location>
        <begin position="128"/>
        <end position="301"/>
    </location>
</feature>
<keyword evidence="14" id="KW-1185">Reference proteome</keyword>
<evidence type="ECO:0000313" key="13">
    <source>
        <dbReference type="EMBL" id="GGM65744.1"/>
    </source>
</evidence>
<dbReference type="GO" id="GO:0009002">
    <property type="term" value="F:serine-type D-Ala-D-Ala carboxypeptidase activity"/>
    <property type="evidence" value="ECO:0007669"/>
    <property type="project" value="UniProtKB-EC"/>
</dbReference>
<dbReference type="Pfam" id="PF00905">
    <property type="entry name" value="Transpeptidase"/>
    <property type="match status" value="1"/>
</dbReference>
<dbReference type="InterPro" id="IPR050396">
    <property type="entry name" value="Glycosyltr_51/Transpeptidase"/>
</dbReference>
<dbReference type="Proteomes" id="UP000642070">
    <property type="component" value="Unassembled WGS sequence"/>
</dbReference>
<dbReference type="Gene3D" id="3.40.710.10">
    <property type="entry name" value="DD-peptidase/beta-lactamase superfamily"/>
    <property type="match status" value="1"/>
</dbReference>
<evidence type="ECO:0000256" key="6">
    <source>
        <dbReference type="ARBA" id="ARBA00023268"/>
    </source>
</evidence>
<keyword evidence="3" id="KW-0328">Glycosyltransferase</keyword>